<feature type="domain" description="Epg5-like central TPR repeats" evidence="1">
    <location>
        <begin position="147"/>
        <end position="394"/>
    </location>
</feature>
<dbReference type="GO" id="GO:0005737">
    <property type="term" value="C:cytoplasm"/>
    <property type="evidence" value="ECO:0007669"/>
    <property type="project" value="TreeGrafter"/>
</dbReference>
<keyword evidence="3" id="KW-1185">Reference proteome</keyword>
<dbReference type="AlphaFoldDB" id="A0A7R9QBX2"/>
<gene>
    <name evidence="2" type="ORF">OSB1V03_LOCUS17671</name>
</gene>
<reference evidence="2" key="1">
    <citation type="submission" date="2020-11" db="EMBL/GenBank/DDBJ databases">
        <authorList>
            <person name="Tran Van P."/>
        </authorList>
    </citation>
    <scope>NUCLEOTIDE SEQUENCE</scope>
</reference>
<dbReference type="PANTHER" id="PTHR31139">
    <property type="entry name" value="ECTOPIC P GRANULES PROTEIN 5 HOMOLOG"/>
    <property type="match status" value="1"/>
</dbReference>
<dbReference type="Proteomes" id="UP000759131">
    <property type="component" value="Unassembled WGS sequence"/>
</dbReference>
<dbReference type="InterPro" id="IPR059030">
    <property type="entry name" value="TPR_Epg5_mid"/>
</dbReference>
<name>A0A7R9QBX2_9ACAR</name>
<dbReference type="InterPro" id="IPR051436">
    <property type="entry name" value="Autophagy-related_EPG5"/>
</dbReference>
<evidence type="ECO:0000259" key="1">
    <source>
        <dbReference type="Pfam" id="PF26103"/>
    </source>
</evidence>
<sequence>MQSLPDLYPNIKKEVKLKISCDKDSYDPNGCTGPALFNIEFIEATLNQHSLKSIERNRIDFENTIAQLIETPSSKVVLASLFIEKSIPILLNSYDFHNEDTHIERSLLGSILSWINDTNYMYPPSKRMFTNLLDSLGSIAEIRCDETNQFVLETAINYPKIIEYMAPRLLPSNTSTQCFLNMYQLIEQKLTKTPPQVSFVLLSKFDVSLWFRNASHEQCLSLIQVLGNALNSFGNKPKDEYLMVFGLYRKHLQYALIFRFPQYLPDVFNILLKRMKEQSISPCLWNDVLLSFGFFITQEDVDLSHFYLELKKYSNNQPLFTANELFDILSLMSTHLSEAYREISVEFLDHFKIYIQQYLTLISTLSFCWLNANSRMPPCDILNVWRPFYDNWNAVIQDQYSIEPFIAYVFTRIDWRHTLKNQSLTTEQMTLIVENISYTMVSLSSQKCLAEIDMQSIPFELLTATKVQSIGQVIVRVIKLKSYFFESNNTSHSFLLGLLKQICLLSDTDINDEDWLLKHKYYANSISYLLKDLSS</sequence>
<dbReference type="GO" id="GO:0097352">
    <property type="term" value="P:autophagosome maturation"/>
    <property type="evidence" value="ECO:0007669"/>
    <property type="project" value="TreeGrafter"/>
</dbReference>
<dbReference type="EMBL" id="CAJPIZ010021733">
    <property type="protein sequence ID" value="CAG2117718.1"/>
    <property type="molecule type" value="Genomic_DNA"/>
</dbReference>
<evidence type="ECO:0000313" key="2">
    <source>
        <dbReference type="EMBL" id="CAD7639115.1"/>
    </source>
</evidence>
<protein>
    <recommendedName>
        <fullName evidence="1">Epg5-like central TPR repeats domain-containing protein</fullName>
    </recommendedName>
</protein>
<proteinExistence type="predicted"/>
<organism evidence="2">
    <name type="scientific">Medioppia subpectinata</name>
    <dbReference type="NCBI Taxonomy" id="1979941"/>
    <lineage>
        <taxon>Eukaryota</taxon>
        <taxon>Metazoa</taxon>
        <taxon>Ecdysozoa</taxon>
        <taxon>Arthropoda</taxon>
        <taxon>Chelicerata</taxon>
        <taxon>Arachnida</taxon>
        <taxon>Acari</taxon>
        <taxon>Acariformes</taxon>
        <taxon>Sarcoptiformes</taxon>
        <taxon>Oribatida</taxon>
        <taxon>Brachypylina</taxon>
        <taxon>Oppioidea</taxon>
        <taxon>Oppiidae</taxon>
        <taxon>Medioppia</taxon>
    </lineage>
</organism>
<feature type="non-terminal residue" evidence="2">
    <location>
        <position position="1"/>
    </location>
</feature>
<dbReference type="Pfam" id="PF26103">
    <property type="entry name" value="TPR_Epg5"/>
    <property type="match status" value="1"/>
</dbReference>
<evidence type="ECO:0000313" key="3">
    <source>
        <dbReference type="Proteomes" id="UP000759131"/>
    </source>
</evidence>
<dbReference type="EMBL" id="OC876308">
    <property type="protein sequence ID" value="CAD7639115.1"/>
    <property type="molecule type" value="Genomic_DNA"/>
</dbReference>
<dbReference type="OrthoDB" id="75419at2759"/>
<dbReference type="PANTHER" id="PTHR31139:SF4">
    <property type="entry name" value="ECTOPIC P GRANULES PROTEIN 5 HOMOLOG"/>
    <property type="match status" value="1"/>
</dbReference>
<accession>A0A7R9QBX2</accession>